<dbReference type="EMBL" id="HACA01002428">
    <property type="protein sequence ID" value="CDW19789.1"/>
    <property type="molecule type" value="Transcribed_RNA"/>
</dbReference>
<reference evidence="1" key="1">
    <citation type="submission" date="2014-05" db="EMBL/GenBank/DDBJ databases">
        <authorList>
            <person name="Chronopoulou M."/>
        </authorList>
    </citation>
    <scope>NUCLEOTIDE SEQUENCE</scope>
    <source>
        <tissue evidence="1">Whole organism</tissue>
    </source>
</reference>
<name>A0A0K2T179_LEPSM</name>
<evidence type="ECO:0000313" key="1">
    <source>
        <dbReference type="EMBL" id="CDW19789.1"/>
    </source>
</evidence>
<organism evidence="1">
    <name type="scientific">Lepeophtheirus salmonis</name>
    <name type="common">Salmon louse</name>
    <name type="synonym">Caligus salmonis</name>
    <dbReference type="NCBI Taxonomy" id="72036"/>
    <lineage>
        <taxon>Eukaryota</taxon>
        <taxon>Metazoa</taxon>
        <taxon>Ecdysozoa</taxon>
        <taxon>Arthropoda</taxon>
        <taxon>Crustacea</taxon>
        <taxon>Multicrustacea</taxon>
        <taxon>Hexanauplia</taxon>
        <taxon>Copepoda</taxon>
        <taxon>Siphonostomatoida</taxon>
        <taxon>Caligidae</taxon>
        <taxon>Lepeophtheirus</taxon>
    </lineage>
</organism>
<accession>A0A0K2T179</accession>
<proteinExistence type="predicted"/>
<dbReference type="AlphaFoldDB" id="A0A0K2T179"/>
<sequence>MIHCCTVQLLEVPRLTTLMKCGRLRYASSIGLPSLYTWPCLDCLRFYQLR</sequence>
<protein>
    <submittedName>
        <fullName evidence="1">Uncharacterized protein</fullName>
    </submittedName>
</protein>